<proteinExistence type="inferred from homology"/>
<evidence type="ECO:0000256" key="3">
    <source>
        <dbReference type="ARBA" id="ARBA00022723"/>
    </source>
</evidence>
<keyword evidence="2" id="KW-0645">Protease</keyword>
<reference evidence="12" key="1">
    <citation type="submission" date="2025-08" db="UniProtKB">
        <authorList>
            <consortium name="RefSeq"/>
        </authorList>
    </citation>
    <scope>IDENTIFICATION</scope>
    <source>
        <tissue evidence="12">Total insect</tissue>
    </source>
</reference>
<dbReference type="InterPro" id="IPR057560">
    <property type="entry name" value="Znf_SCAND3"/>
</dbReference>
<dbReference type="InterPro" id="IPR011011">
    <property type="entry name" value="Znf_FYVE_PHD"/>
</dbReference>
<feature type="compositionally biased region" description="Basic and acidic residues" evidence="8">
    <location>
        <begin position="734"/>
        <end position="748"/>
    </location>
</feature>
<gene>
    <name evidence="12" type="primary">LOC117652699</name>
</gene>
<evidence type="ECO:0000259" key="10">
    <source>
        <dbReference type="PROSITE" id="PS50966"/>
    </source>
</evidence>
<evidence type="ECO:0000256" key="8">
    <source>
        <dbReference type="SAM" id="MobiDB-lite"/>
    </source>
</evidence>
<feature type="compositionally biased region" description="Polar residues" evidence="8">
    <location>
        <begin position="585"/>
        <end position="603"/>
    </location>
</feature>
<dbReference type="PANTHER" id="PTHR31569:SF4">
    <property type="entry name" value="SWIM-TYPE DOMAIN-CONTAINING PROTEIN"/>
    <property type="match status" value="1"/>
</dbReference>
<dbReference type="InterPro" id="IPR007527">
    <property type="entry name" value="Znf_SWIM"/>
</dbReference>
<protein>
    <submittedName>
        <fullName evidence="12">Uncharacterized protein LOC117652699</fullName>
    </submittedName>
</protein>
<feature type="region of interest" description="Disordered" evidence="8">
    <location>
        <begin position="1163"/>
        <end position="1199"/>
    </location>
</feature>
<feature type="region of interest" description="Disordered" evidence="8">
    <location>
        <begin position="1016"/>
        <end position="1044"/>
    </location>
</feature>
<dbReference type="InterPro" id="IPR019786">
    <property type="entry name" value="Zinc_finger_PHD-type_CS"/>
</dbReference>
<evidence type="ECO:0000256" key="1">
    <source>
        <dbReference type="ARBA" id="ARBA00005234"/>
    </source>
</evidence>
<dbReference type="Pfam" id="PF21056">
    <property type="entry name" value="ZSWIM1-3_RNaseH-like"/>
    <property type="match status" value="1"/>
</dbReference>
<evidence type="ECO:0000313" key="12">
    <source>
        <dbReference type="RefSeq" id="XP_034253683.1"/>
    </source>
</evidence>
<dbReference type="InterPro" id="IPR052579">
    <property type="entry name" value="Zinc_finger_SWIM"/>
</dbReference>
<dbReference type="GeneID" id="117652699"/>
<feature type="region of interest" description="Disordered" evidence="8">
    <location>
        <begin position="585"/>
        <end position="605"/>
    </location>
</feature>
<feature type="region of interest" description="Disordered" evidence="8">
    <location>
        <begin position="927"/>
        <end position="947"/>
    </location>
</feature>
<evidence type="ECO:0000256" key="2">
    <source>
        <dbReference type="ARBA" id="ARBA00022670"/>
    </source>
</evidence>
<keyword evidence="5" id="KW-0378">Hydrolase</keyword>
<dbReference type="PROSITE" id="PS50016">
    <property type="entry name" value="ZF_PHD_2"/>
    <property type="match status" value="1"/>
</dbReference>
<evidence type="ECO:0000256" key="7">
    <source>
        <dbReference type="PROSITE-ProRule" id="PRU00325"/>
    </source>
</evidence>
<keyword evidence="4 7" id="KW-0863">Zinc-finger</keyword>
<dbReference type="GO" id="GO:0008234">
    <property type="term" value="F:cysteine-type peptidase activity"/>
    <property type="evidence" value="ECO:0007669"/>
    <property type="project" value="InterPro"/>
</dbReference>
<dbReference type="Pfam" id="PF23663">
    <property type="entry name" value="Znf_SCAND3"/>
    <property type="match status" value="1"/>
</dbReference>
<sequence>MKKEQLGGLSPEEKLVEVLESLLSNDPNAFIHVGKSPDNDLTFLFIQTGAMRDTMRTYGRVLLLDHTYKVNKNKMPLTVLMTMDGDLEGRPVGYAFVANEQLVTVKAVMDVFKSAIGDEAASRISSITVDKDYTEIKALAAVFPNAVIQLCDFHVSRTFNGKTHQEDPRVKEILTSMRYCSQEDEFKDLETELRRVATEKFMTYFVKNWLSCPVAWSYRDRKVVANSGNATNNRLENLNGKIKNVVNSSSELYEAVDGIIQIHLNKEEDVVFRKTSAAMKQAYMTKCKDPIANTIVQDLTRNAAKIVIWELDAEPAESEIAKFCSTETNCQCIHACSYKDQLPCRHMFACRRKSGKALYMKEEIDKMFWKESGECRSSSTISGPQIGCHVVPSKLIPKTQSEKYSYSLSLSKQICSSMAECGDVQFMERYNQLKELFKFWCAGTQVKIIDAANFSEIEVHVHENTLNQPEETVMLHTAAPPENEILNQGVPTDRAEAQLQHEESVTLPQNRTVPTTDIIHQDSAGQNTSCIACTQKNFPTGAHKCSRCNKNVHLLPGCSILCPGSEEGHGQKRICIACSKGRNGNQSVTTNRTLPHPSASQKLPSCSPAPSAPHCFCAVPARRIMTSPLCKRPNRPMYKCSLFQCNFTRYAPKQTEDQVLQLDYSASENTNTTIPSSLLDDENDQNLSDLVAAIEASEAEEETGDEVITLSSDDEIEHDEIPQSMDETVIKEETFESEVETEKERLESDVLETGGESESHVGSEIEKRFESNVGKVVGEREQSDVLESVREKESHVGTGIEDELDSNVGEEVGERVQSDILEGVGEEESHVGTGIEDGLDSNVGEEVGERVQSDILEGVGEEESHVGTGIEDGLDSNVGKEVGERVQSDILEGVGEEKSHVGTGIEDGLDSNVGKEVGERVQSDILEGVGEEKSHVGTGIEDGLDSNVGKEVTENLGSNNEKGIQQELRTENRTDVTSASSLLRKSMEGIKLPQVKARGRPRGVDKTVLSVYQKKKTNQVSGKNVPNRQRKPKGAVSGNVSADREASGLAIPDEDIFPDASNYCWNLKSQTSENKLHQVKILQQKTNCSCGLEICVHCLTCSCPDHTHRSIPCKHMHKIVAFIQEKGLKSDSLFYSFQMETVHICFNNENFIYKDKAPPIGPHVTPPTESGNEAEAMRGKARKRPLLFPPTNTDAKLPKPSKGTKTISCVVCNLIAVGNGTLCKICKGVVHVDECSIILNEPSPRICRGCYCQKCKQAKERDHVCTCCVCGESVLDAEAEQCYRCERTVHMEKCEKKIVAPEKGGDTKSICGLCSFSLEKGFTRSTFDILSSDVMLTDQQISIASTLLKNEYGDKIDGLCAPLAVTYGQKVDSINFYPRKQDKDYVQIINTGREHWMTVLFKKGSSSVTIYDSMNSLSLSGHSFFQIAMIAHSKEDRIVIVRPPCKQQTNSTDCGLFAIANAVEYCATGKVTFIDFDTTQMRSHLLQCFENGKISVFPRLSSRPKKSKNEVNTNILHVVCICRLPEAYGNMIECDSCNVWYHNKCVGLSDECNTPDNWICDKCHMKS</sequence>
<dbReference type="GO" id="GO:0006508">
    <property type="term" value="P:proteolysis"/>
    <property type="evidence" value="ECO:0007669"/>
    <property type="project" value="UniProtKB-KW"/>
</dbReference>
<dbReference type="GO" id="GO:0008270">
    <property type="term" value="F:zinc ion binding"/>
    <property type="evidence" value="ECO:0007669"/>
    <property type="project" value="UniProtKB-KW"/>
</dbReference>
<dbReference type="SUPFAM" id="SSF57903">
    <property type="entry name" value="FYVE/PHD zinc finger"/>
    <property type="match status" value="1"/>
</dbReference>
<feature type="compositionally biased region" description="Basic and acidic residues" evidence="8">
    <location>
        <begin position="779"/>
        <end position="795"/>
    </location>
</feature>
<dbReference type="Proteomes" id="UP000515158">
    <property type="component" value="Unplaced"/>
</dbReference>
<comment type="similarity">
    <text evidence="1">Belongs to the peptidase C48 family.</text>
</comment>
<evidence type="ECO:0000256" key="5">
    <source>
        <dbReference type="ARBA" id="ARBA00022801"/>
    </source>
</evidence>
<feature type="compositionally biased region" description="Polar residues" evidence="8">
    <location>
        <begin position="1018"/>
        <end position="1027"/>
    </location>
</feature>
<feature type="region of interest" description="Disordered" evidence="8">
    <location>
        <begin position="779"/>
        <end position="798"/>
    </location>
</feature>
<organism evidence="12">
    <name type="scientific">Thrips palmi</name>
    <name type="common">Melon thrips</name>
    <dbReference type="NCBI Taxonomy" id="161013"/>
    <lineage>
        <taxon>Eukaryota</taxon>
        <taxon>Metazoa</taxon>
        <taxon>Ecdysozoa</taxon>
        <taxon>Arthropoda</taxon>
        <taxon>Hexapoda</taxon>
        <taxon>Insecta</taxon>
        <taxon>Pterygota</taxon>
        <taxon>Neoptera</taxon>
        <taxon>Paraneoptera</taxon>
        <taxon>Thysanoptera</taxon>
        <taxon>Terebrantia</taxon>
        <taxon>Thripoidea</taxon>
        <taxon>Thripidae</taxon>
        <taxon>Thrips</taxon>
    </lineage>
</organism>
<dbReference type="OrthoDB" id="124789at2759"/>
<dbReference type="PANTHER" id="PTHR31569">
    <property type="entry name" value="SWIM-TYPE DOMAIN-CONTAINING PROTEIN"/>
    <property type="match status" value="1"/>
</dbReference>
<name>A0A6P9A6U1_THRPL</name>
<dbReference type="KEGG" id="tpal:117652699"/>
<dbReference type="Pfam" id="PF00628">
    <property type="entry name" value="PHD"/>
    <property type="match status" value="1"/>
</dbReference>
<feature type="region of interest" description="Disordered" evidence="8">
    <location>
        <begin position="734"/>
        <end position="766"/>
    </location>
</feature>
<dbReference type="SMART" id="SM00249">
    <property type="entry name" value="PHD"/>
    <property type="match status" value="3"/>
</dbReference>
<feature type="compositionally biased region" description="Basic and acidic residues" evidence="8">
    <location>
        <begin position="757"/>
        <end position="766"/>
    </location>
</feature>
<accession>A0A6P9A6U1</accession>
<evidence type="ECO:0000259" key="9">
    <source>
        <dbReference type="PROSITE" id="PS50016"/>
    </source>
</evidence>
<dbReference type="InterPro" id="IPR038765">
    <property type="entry name" value="Papain-like_cys_pep_sf"/>
</dbReference>
<dbReference type="InterPro" id="IPR003653">
    <property type="entry name" value="Peptidase_C48_C"/>
</dbReference>
<dbReference type="InterPro" id="IPR019787">
    <property type="entry name" value="Znf_PHD-finger"/>
</dbReference>
<keyword evidence="3" id="KW-0479">Metal-binding</keyword>
<dbReference type="Gene3D" id="3.40.395.10">
    <property type="entry name" value="Adenoviral Proteinase, Chain A"/>
    <property type="match status" value="1"/>
</dbReference>
<evidence type="ECO:0000256" key="4">
    <source>
        <dbReference type="ARBA" id="ARBA00022771"/>
    </source>
</evidence>
<dbReference type="InterPro" id="IPR048324">
    <property type="entry name" value="ZSWIM1-3_RNaseH-like"/>
</dbReference>
<dbReference type="RefSeq" id="XP_034253683.1">
    <property type="nucleotide sequence ID" value="XM_034397792.1"/>
</dbReference>
<keyword evidence="6" id="KW-0862">Zinc</keyword>
<dbReference type="InterPro" id="IPR013083">
    <property type="entry name" value="Znf_RING/FYVE/PHD"/>
</dbReference>
<feature type="region of interest" description="Disordered" evidence="8">
    <location>
        <begin position="971"/>
        <end position="1004"/>
    </location>
</feature>
<feature type="domain" description="SWIM-type" evidence="10">
    <location>
        <begin position="1092"/>
        <end position="1124"/>
    </location>
</feature>
<dbReference type="PROSITE" id="PS50966">
    <property type="entry name" value="ZF_SWIM"/>
    <property type="match status" value="1"/>
</dbReference>
<dbReference type="InParanoid" id="A0A6P9A6U1"/>
<keyword evidence="11" id="KW-1185">Reference proteome</keyword>
<evidence type="ECO:0000313" key="11">
    <source>
        <dbReference type="Proteomes" id="UP000515158"/>
    </source>
</evidence>
<evidence type="ECO:0000256" key="6">
    <source>
        <dbReference type="ARBA" id="ARBA00022833"/>
    </source>
</evidence>
<feature type="domain" description="PHD-type" evidence="9">
    <location>
        <begin position="1517"/>
        <end position="1566"/>
    </location>
</feature>
<dbReference type="SUPFAM" id="SSF54001">
    <property type="entry name" value="Cysteine proteinases"/>
    <property type="match status" value="1"/>
</dbReference>
<dbReference type="InterPro" id="IPR001965">
    <property type="entry name" value="Znf_PHD"/>
</dbReference>
<dbReference type="Pfam" id="PF02902">
    <property type="entry name" value="Peptidase_C48"/>
    <property type="match status" value="1"/>
</dbReference>
<dbReference type="Gene3D" id="3.30.40.10">
    <property type="entry name" value="Zinc/RING finger domain, C3HC4 (zinc finger)"/>
    <property type="match status" value="1"/>
</dbReference>
<dbReference type="PROSITE" id="PS01359">
    <property type="entry name" value="ZF_PHD_1"/>
    <property type="match status" value="1"/>
</dbReference>